<dbReference type="EnsemblMetazoa" id="XM_032599523">
    <property type="protein sequence ID" value="XP_032455414"/>
    <property type="gene ID" value="LOC100120332"/>
</dbReference>
<dbReference type="CDD" id="cd14698">
    <property type="entry name" value="bZIP_CNC"/>
    <property type="match status" value="1"/>
</dbReference>
<sequence>MLERITAKNMLNLKKIYSDELLQLALLLSLLRVDPDSYLGLDMQTIGVGSLDLNNGSGWHTDSHTIVHRPAFVHPKNLDSMLLNYERDLIEDLNSLGRYNRINTAPNDIHAYLLNVDDRAGPSTPVITDATPSTRNASSPDAPESSQTTEDTLGAAELTQEDMDLIEVLWKQDVDLGFTLVDQTPKTDPATSSKKESEDEIEKLKTLEAINASDDKKDPKIKEEPAKEEDPWAGLPYTVDLETGEYILDDSAQQAAPSAEEAAAPREQPKEDEEEQLLGEAGLGLGSVDELVGLGENSLGLNGTLGLENDFTSDLLGDDCLLDGCSAVDGFLNNDSLGLPDGFNLEEALQLVGLDEVELEKKPEVKKKREEDSDGARSESRTSTSENDEDCCCCNGCCPEGAEADSMIHTPQYHHPHHPHHRSFQSRVPFVRSVGMDQRWPDIAPFFSVSGAGNGAAAAAASTDHFAHPVGHHHHHHHHHHHPSYTSHGPAGATHHGHYEAQRNVLLHNATLAPPVGDLNSTGTYHNAGGPSNLGSAVATSMNLTNSSEPMGADSSGAYKPEPSDMIYYQNASADTMNQTDIFNALLDDPLGWNEDLSFNVSDGLYGGASTATGAQATLPGVQAANASSGAGGGVVPGAVTDERMDASSDSAVSSMGSERVPSISDGEWMETGSNSSHTQADSHYSMDYNGKYRMPYDACGYTLPSGRGGQRSSCQEARGGLAPVAQKKHHMFGKRCFQEQGPMSGAAGGAGSPLAGQTHQAATTPGKYDYEAAQSVAAGPPGQAYAGPIEGAAGPQPEIKYSCSLDFTRHQTARSSLEHVQHNHTYHLPPESSGALQRPVSRDKKGRKSDGEEHLTRDEKRARALNVPIAVNDIINLPMDEFNERLSKYDLSEPQLSLIRDIRRRGKNKVAAQNCRKRKLDQINSLSDEVKEMRNRKMRLLSDRNYMLQEVARVKEKFGQLYRHIFHSLRDPEGRPYNSLEYSLQQSATDGSILLVPRSGNNQSNGHYTRSTMDPSKPNKADSHHQPRQDHE</sequence>
<keyword evidence="2" id="KW-0238">DNA-binding</keyword>
<evidence type="ECO:0000256" key="3">
    <source>
        <dbReference type="ARBA" id="ARBA00023159"/>
    </source>
</evidence>
<feature type="region of interest" description="Disordered" evidence="7">
    <location>
        <begin position="123"/>
        <end position="151"/>
    </location>
</feature>
<proteinExistence type="predicted"/>
<organism evidence="9 10">
    <name type="scientific">Nasonia vitripennis</name>
    <name type="common">Parasitic wasp</name>
    <dbReference type="NCBI Taxonomy" id="7425"/>
    <lineage>
        <taxon>Eukaryota</taxon>
        <taxon>Metazoa</taxon>
        <taxon>Ecdysozoa</taxon>
        <taxon>Arthropoda</taxon>
        <taxon>Hexapoda</taxon>
        <taxon>Insecta</taxon>
        <taxon>Pterygota</taxon>
        <taxon>Neoptera</taxon>
        <taxon>Endopterygota</taxon>
        <taxon>Hymenoptera</taxon>
        <taxon>Apocrita</taxon>
        <taxon>Proctotrupomorpha</taxon>
        <taxon>Chalcidoidea</taxon>
        <taxon>Pteromalidae</taxon>
        <taxon>Pteromalinae</taxon>
        <taxon>Nasonia</taxon>
    </lineage>
</organism>
<dbReference type="FunFam" id="1.10.880.10:FF:000004">
    <property type="entry name" value="Nuclear factor, erythroid 2"/>
    <property type="match status" value="1"/>
</dbReference>
<evidence type="ECO:0000256" key="1">
    <source>
        <dbReference type="ARBA" id="ARBA00023015"/>
    </source>
</evidence>
<dbReference type="RefSeq" id="XP_032455414.1">
    <property type="nucleotide sequence ID" value="XM_032599523.1"/>
</dbReference>
<feature type="compositionally biased region" description="Basic residues" evidence="7">
    <location>
        <begin position="470"/>
        <end position="483"/>
    </location>
</feature>
<feature type="domain" description="BZIP" evidence="8">
    <location>
        <begin position="899"/>
        <end position="962"/>
    </location>
</feature>
<feature type="region of interest" description="Disordered" evidence="7">
    <location>
        <begin position="994"/>
        <end position="1033"/>
    </location>
</feature>
<feature type="compositionally biased region" description="Low complexity" evidence="7">
    <location>
        <begin position="649"/>
        <end position="658"/>
    </location>
</feature>
<dbReference type="EnsemblMetazoa" id="XM_031928871">
    <property type="protein sequence ID" value="XP_031784731"/>
    <property type="gene ID" value="LOC100120332"/>
</dbReference>
<dbReference type="InterPro" id="IPR008917">
    <property type="entry name" value="TF_DNA-bd_sf"/>
</dbReference>
<feature type="compositionally biased region" description="Basic and acidic residues" evidence="7">
    <location>
        <begin position="1018"/>
        <end position="1033"/>
    </location>
</feature>
<dbReference type="KEGG" id="nvi:100120332"/>
<accession>A0A7M7T9G5</accession>
<dbReference type="PANTHER" id="PTHR24411">
    <property type="entry name" value="NUCLEAR FACTOR ERYTHROID 2-RELATED FACTOR"/>
    <property type="match status" value="1"/>
</dbReference>
<evidence type="ECO:0000256" key="7">
    <source>
        <dbReference type="SAM" id="MobiDB-lite"/>
    </source>
</evidence>
<dbReference type="RefSeq" id="XP_031784729.1">
    <property type="nucleotide sequence ID" value="XM_031928869.1"/>
</dbReference>
<feature type="region of interest" description="Disordered" evidence="7">
    <location>
        <begin position="209"/>
        <end position="235"/>
    </location>
</feature>
<dbReference type="GeneID" id="100120332"/>
<evidence type="ECO:0000256" key="6">
    <source>
        <dbReference type="SAM" id="Coils"/>
    </source>
</evidence>
<dbReference type="InterPro" id="IPR046347">
    <property type="entry name" value="bZIP_sf"/>
</dbReference>
<feature type="compositionally biased region" description="Polar residues" evidence="7">
    <location>
        <begin position="672"/>
        <end position="683"/>
    </location>
</feature>
<dbReference type="InterPro" id="IPR004826">
    <property type="entry name" value="bZIP_Maf"/>
</dbReference>
<dbReference type="PROSITE" id="PS00036">
    <property type="entry name" value="BZIP_BASIC"/>
    <property type="match status" value="1"/>
</dbReference>
<evidence type="ECO:0000313" key="9">
    <source>
        <dbReference type="EnsemblMetazoa" id="XP_031784731"/>
    </source>
</evidence>
<feature type="compositionally biased region" description="Basic and acidic residues" evidence="7">
    <location>
        <begin position="363"/>
        <end position="380"/>
    </location>
</feature>
<keyword evidence="5" id="KW-0539">Nucleus</keyword>
<dbReference type="SMR" id="A0A7M7T9G5"/>
<name>A0A7M7T9G5_NASVI</name>
<dbReference type="InterPro" id="IPR004827">
    <property type="entry name" value="bZIP"/>
</dbReference>
<dbReference type="RefSeq" id="XP_031784731.1">
    <property type="nucleotide sequence ID" value="XM_031928871.2"/>
</dbReference>
<dbReference type="EnsemblMetazoa" id="XM_031928869">
    <property type="protein sequence ID" value="XP_031784729"/>
    <property type="gene ID" value="LOC100120332"/>
</dbReference>
<dbReference type="PROSITE" id="PS50217">
    <property type="entry name" value="BZIP"/>
    <property type="match status" value="1"/>
</dbReference>
<keyword evidence="1" id="KW-0805">Transcription regulation</keyword>
<keyword evidence="6" id="KW-0175">Coiled coil</keyword>
<dbReference type="CTD" id="42743"/>
<keyword evidence="10" id="KW-1185">Reference proteome</keyword>
<feature type="region of interest" description="Disordered" evidence="7">
    <location>
        <begin position="649"/>
        <end position="683"/>
    </location>
</feature>
<feature type="region of interest" description="Disordered" evidence="7">
    <location>
        <begin position="826"/>
        <end position="860"/>
    </location>
</feature>
<feature type="region of interest" description="Disordered" evidence="7">
    <location>
        <begin position="363"/>
        <end position="390"/>
    </location>
</feature>
<feature type="compositionally biased region" description="Low complexity" evidence="7">
    <location>
        <begin position="251"/>
        <end position="262"/>
    </location>
</feature>
<feature type="region of interest" description="Disordered" evidence="7">
    <location>
        <begin position="251"/>
        <end position="275"/>
    </location>
</feature>
<dbReference type="SUPFAM" id="SSF47454">
    <property type="entry name" value="A DNA-binding domain in eukaryotic transcription factors"/>
    <property type="match status" value="1"/>
</dbReference>
<evidence type="ECO:0000313" key="10">
    <source>
        <dbReference type="Proteomes" id="UP000002358"/>
    </source>
</evidence>
<dbReference type="InterPro" id="IPR047167">
    <property type="entry name" value="NFE2-like"/>
</dbReference>
<feature type="compositionally biased region" description="Polar residues" evidence="7">
    <location>
        <begin position="130"/>
        <end position="151"/>
    </location>
</feature>
<keyword evidence="3" id="KW-0010">Activator</keyword>
<evidence type="ECO:0000259" key="8">
    <source>
        <dbReference type="PROSITE" id="PS50217"/>
    </source>
</evidence>
<feature type="region of interest" description="Disordered" evidence="7">
    <location>
        <begin position="744"/>
        <end position="763"/>
    </location>
</feature>
<protein>
    <recommendedName>
        <fullName evidence="8">BZIP domain-containing protein</fullName>
    </recommendedName>
</protein>
<feature type="compositionally biased region" description="Polar residues" evidence="7">
    <location>
        <begin position="1000"/>
        <end position="1015"/>
    </location>
</feature>
<evidence type="ECO:0000256" key="2">
    <source>
        <dbReference type="ARBA" id="ARBA00023125"/>
    </source>
</evidence>
<feature type="compositionally biased region" description="Basic and acidic residues" evidence="7">
    <location>
        <begin position="841"/>
        <end position="860"/>
    </location>
</feature>
<evidence type="ECO:0000256" key="5">
    <source>
        <dbReference type="ARBA" id="ARBA00023242"/>
    </source>
</evidence>
<dbReference type="Proteomes" id="UP000002358">
    <property type="component" value="Chromosome 4"/>
</dbReference>
<dbReference type="GO" id="GO:0000978">
    <property type="term" value="F:RNA polymerase II cis-regulatory region sequence-specific DNA binding"/>
    <property type="evidence" value="ECO:0007669"/>
    <property type="project" value="InterPro"/>
</dbReference>
<dbReference type="GO" id="GO:0005634">
    <property type="term" value="C:nucleus"/>
    <property type="evidence" value="ECO:0007669"/>
    <property type="project" value="TreeGrafter"/>
</dbReference>
<dbReference type="SMART" id="SM00338">
    <property type="entry name" value="BRLZ"/>
    <property type="match status" value="1"/>
</dbReference>
<feature type="region of interest" description="Disordered" evidence="7">
    <location>
        <begin position="469"/>
        <end position="496"/>
    </location>
</feature>
<dbReference type="OrthoDB" id="7458135at2759"/>
<feature type="compositionally biased region" description="Basic and acidic residues" evidence="7">
    <location>
        <begin position="213"/>
        <end position="230"/>
    </location>
</feature>
<dbReference type="SUPFAM" id="SSF57959">
    <property type="entry name" value="Leucine zipper domain"/>
    <property type="match status" value="1"/>
</dbReference>
<dbReference type="PANTHER" id="PTHR24411:SF55">
    <property type="entry name" value="SEGMENTATION PROTEIN CAP'N'COLLAR"/>
    <property type="match status" value="1"/>
</dbReference>
<evidence type="ECO:0000256" key="4">
    <source>
        <dbReference type="ARBA" id="ARBA00023163"/>
    </source>
</evidence>
<dbReference type="EnsemblMetazoa" id="XM_032599524">
    <property type="protein sequence ID" value="XP_032455415"/>
    <property type="gene ID" value="LOC100120332"/>
</dbReference>
<dbReference type="FunCoup" id="A0A7M7T9G5">
    <property type="interactions" value="123"/>
</dbReference>
<dbReference type="GO" id="GO:0000981">
    <property type="term" value="F:DNA-binding transcription factor activity, RNA polymerase II-specific"/>
    <property type="evidence" value="ECO:0007669"/>
    <property type="project" value="TreeGrafter"/>
</dbReference>
<dbReference type="Gene3D" id="1.10.880.10">
    <property type="entry name" value="Transcription factor, Skn-1-like, DNA-binding domain"/>
    <property type="match status" value="1"/>
</dbReference>
<dbReference type="InParanoid" id="A0A7M7T9G5"/>
<dbReference type="RefSeq" id="XP_032455415.1">
    <property type="nucleotide sequence ID" value="XM_032599524.1"/>
</dbReference>
<reference evidence="9" key="1">
    <citation type="submission" date="2021-01" db="UniProtKB">
        <authorList>
            <consortium name="EnsemblMetazoa"/>
        </authorList>
    </citation>
    <scope>IDENTIFICATION</scope>
</reference>
<feature type="region of interest" description="Disordered" evidence="7">
    <location>
        <begin position="182"/>
        <end position="201"/>
    </location>
</feature>
<dbReference type="EnsemblMetazoa" id="XM_031928868">
    <property type="protein sequence ID" value="XP_031784728"/>
    <property type="gene ID" value="LOC100120332"/>
</dbReference>
<keyword evidence="4" id="KW-0804">Transcription</keyword>
<feature type="compositionally biased region" description="Polar residues" evidence="7">
    <location>
        <begin position="182"/>
        <end position="191"/>
    </location>
</feature>
<dbReference type="Pfam" id="PF03131">
    <property type="entry name" value="bZIP_Maf"/>
    <property type="match status" value="1"/>
</dbReference>
<dbReference type="AlphaFoldDB" id="A0A7M7T9G5"/>
<dbReference type="RefSeq" id="XP_031784728.1">
    <property type="nucleotide sequence ID" value="XM_031928868.1"/>
</dbReference>
<feature type="coiled-coil region" evidence="6">
    <location>
        <begin position="917"/>
        <end position="944"/>
    </location>
</feature>